<organism evidence="1 2">
    <name type="scientific">Aspergillus indologenus CBS 114.80</name>
    <dbReference type="NCBI Taxonomy" id="1450541"/>
    <lineage>
        <taxon>Eukaryota</taxon>
        <taxon>Fungi</taxon>
        <taxon>Dikarya</taxon>
        <taxon>Ascomycota</taxon>
        <taxon>Pezizomycotina</taxon>
        <taxon>Eurotiomycetes</taxon>
        <taxon>Eurotiomycetidae</taxon>
        <taxon>Eurotiales</taxon>
        <taxon>Aspergillaceae</taxon>
        <taxon>Aspergillus</taxon>
        <taxon>Aspergillus subgen. Circumdati</taxon>
    </lineage>
</organism>
<name>A0A2V5J9X7_9EURO</name>
<dbReference type="Proteomes" id="UP000248817">
    <property type="component" value="Unassembled WGS sequence"/>
</dbReference>
<evidence type="ECO:0000313" key="2">
    <source>
        <dbReference type="Proteomes" id="UP000248817"/>
    </source>
</evidence>
<evidence type="ECO:0000313" key="1">
    <source>
        <dbReference type="EMBL" id="PYI31676.1"/>
    </source>
</evidence>
<accession>A0A2V5J9X7</accession>
<proteinExistence type="predicted"/>
<gene>
    <name evidence="1" type="ORF">BP00DRAFT_425431</name>
</gene>
<reference evidence="1 2" key="1">
    <citation type="submission" date="2018-02" db="EMBL/GenBank/DDBJ databases">
        <title>The genomes of Aspergillus section Nigri reveals drivers in fungal speciation.</title>
        <authorList>
            <consortium name="DOE Joint Genome Institute"/>
            <person name="Vesth T.C."/>
            <person name="Nybo J."/>
            <person name="Theobald S."/>
            <person name="Brandl J."/>
            <person name="Frisvad J.C."/>
            <person name="Nielsen K.F."/>
            <person name="Lyhne E.K."/>
            <person name="Kogle M.E."/>
            <person name="Kuo A."/>
            <person name="Riley R."/>
            <person name="Clum A."/>
            <person name="Nolan M."/>
            <person name="Lipzen A."/>
            <person name="Salamov A."/>
            <person name="Henrissat B."/>
            <person name="Wiebenga A."/>
            <person name="De vries R.P."/>
            <person name="Grigoriev I.V."/>
            <person name="Mortensen U.H."/>
            <person name="Andersen M.R."/>
            <person name="Baker S.E."/>
        </authorList>
    </citation>
    <scope>NUCLEOTIDE SEQUENCE [LARGE SCALE GENOMIC DNA]</scope>
    <source>
        <strain evidence="1 2">CBS 114.80</strain>
    </source>
</reference>
<dbReference type="EMBL" id="KZ825500">
    <property type="protein sequence ID" value="PYI31676.1"/>
    <property type="molecule type" value="Genomic_DNA"/>
</dbReference>
<dbReference type="AlphaFoldDB" id="A0A2V5J9X7"/>
<protein>
    <submittedName>
        <fullName evidence="1">Uncharacterized protein</fullName>
    </submittedName>
</protein>
<sequence>MTWNEDLEKILCCSSLRSTEGNATRPAAHAQTTYSIPDNGQSQTVIRLENFGLDKEVQSRHTERLRRRCSRNQ</sequence>
<keyword evidence="2" id="KW-1185">Reference proteome</keyword>